<name>A0A6A4WIV4_AMPAM</name>
<sequence>MAKPWYVTCDGDVTCEFRGTPDAVTSWTIRGTGPSSDGRDAVTSWTIRGTGPSSDGRGVDSAGTGEVGDVTCAAGVNTAWTPAASCADERPLEMSTSDGQRERDIQPSTEEETEEESVSDGDVDDSDGDREGGGDCRRLPVRTAVLTEPCLDGLLELARVRCHCGQTCPPTVQRVRMAFNVEWTCSTCGPRWAWTSVSTDLTAHRQVGAARTTR</sequence>
<evidence type="ECO:0000256" key="1">
    <source>
        <dbReference type="SAM" id="MobiDB-lite"/>
    </source>
</evidence>
<protein>
    <submittedName>
        <fullName evidence="2">Uncharacterized protein</fullName>
    </submittedName>
</protein>
<feature type="region of interest" description="Disordered" evidence="1">
    <location>
        <begin position="84"/>
        <end position="137"/>
    </location>
</feature>
<gene>
    <name evidence="2" type="ORF">FJT64_024332</name>
</gene>
<dbReference type="Proteomes" id="UP000440578">
    <property type="component" value="Unassembled WGS sequence"/>
</dbReference>
<dbReference type="EMBL" id="VIIS01000920">
    <property type="protein sequence ID" value="KAF0303734.1"/>
    <property type="molecule type" value="Genomic_DNA"/>
</dbReference>
<proteinExistence type="predicted"/>
<evidence type="ECO:0000313" key="2">
    <source>
        <dbReference type="EMBL" id="KAF0303734.1"/>
    </source>
</evidence>
<feature type="region of interest" description="Disordered" evidence="1">
    <location>
        <begin position="30"/>
        <end position="63"/>
    </location>
</feature>
<feature type="compositionally biased region" description="Acidic residues" evidence="1">
    <location>
        <begin position="109"/>
        <end position="128"/>
    </location>
</feature>
<dbReference type="AlphaFoldDB" id="A0A6A4WIV4"/>
<reference evidence="2 3" key="1">
    <citation type="submission" date="2019-07" db="EMBL/GenBank/DDBJ databases">
        <title>Draft genome assembly of a fouling barnacle, Amphibalanus amphitrite (Darwin, 1854): The first reference genome for Thecostraca.</title>
        <authorList>
            <person name="Kim W."/>
        </authorList>
    </citation>
    <scope>NUCLEOTIDE SEQUENCE [LARGE SCALE GENOMIC DNA]</scope>
    <source>
        <strain evidence="2">SNU_AA5</strain>
        <tissue evidence="2">Soma without cirri and trophi</tissue>
    </source>
</reference>
<keyword evidence="3" id="KW-1185">Reference proteome</keyword>
<evidence type="ECO:0000313" key="3">
    <source>
        <dbReference type="Proteomes" id="UP000440578"/>
    </source>
</evidence>
<accession>A0A6A4WIV4</accession>
<comment type="caution">
    <text evidence="2">The sequence shown here is derived from an EMBL/GenBank/DDBJ whole genome shotgun (WGS) entry which is preliminary data.</text>
</comment>
<organism evidence="2 3">
    <name type="scientific">Amphibalanus amphitrite</name>
    <name type="common">Striped barnacle</name>
    <name type="synonym">Balanus amphitrite</name>
    <dbReference type="NCBI Taxonomy" id="1232801"/>
    <lineage>
        <taxon>Eukaryota</taxon>
        <taxon>Metazoa</taxon>
        <taxon>Ecdysozoa</taxon>
        <taxon>Arthropoda</taxon>
        <taxon>Crustacea</taxon>
        <taxon>Multicrustacea</taxon>
        <taxon>Cirripedia</taxon>
        <taxon>Thoracica</taxon>
        <taxon>Thoracicalcarea</taxon>
        <taxon>Balanomorpha</taxon>
        <taxon>Balanoidea</taxon>
        <taxon>Balanidae</taxon>
        <taxon>Amphibalaninae</taxon>
        <taxon>Amphibalanus</taxon>
    </lineage>
</organism>
<feature type="compositionally biased region" description="Polar residues" evidence="1">
    <location>
        <begin position="43"/>
        <end position="53"/>
    </location>
</feature>